<name>A0AAN9BH52_9CAEN</name>
<proteinExistence type="inferred from homology"/>
<evidence type="ECO:0000256" key="1">
    <source>
        <dbReference type="ARBA" id="ARBA00008901"/>
    </source>
</evidence>
<feature type="region of interest" description="Disordered" evidence="2">
    <location>
        <begin position="362"/>
        <end position="419"/>
    </location>
</feature>
<dbReference type="SMART" id="SM01041">
    <property type="entry name" value="BRO1"/>
    <property type="match status" value="1"/>
</dbReference>
<dbReference type="AlphaFoldDB" id="A0AAN9BH52"/>
<sequence length="419" mass="47278">MAYWFHRNPLKATAPVTFELHGVSTNDVTRKLFSDMRTNRNKLLEMMVDPNHTIESMERTANEYFALIQGLYQQIDPNEPENKLRKVIAFKWTSSLTGAVAVESRDAVYEHMSMAVNLALWYTKHAAKLAAKEEPDMEEAKAVHKCMRTAAGVFKFVKETLVPKLVDSFESGTDADTRVLDAYIKQCTAEAQEVTIARAIELKHSSGLIAALANETSVLYTDADSALASLDDKIALKWRKYCQLKSSFYLACAHSYNGETLLAQDKCGEAIRGLQESVKMYEKAELLCKEYAATKGAGTTARPQNHLFFRRLGPVVRRTLEKCDRENGLIYHQKVAYDPPHLELRATYGLVSPEEYQSPVMNPLWTPDTYTKMDTTRAPQPQQPKKKPDEKPPTLPEVKEKETPMSDHDPKNFSGCTVS</sequence>
<dbReference type="InterPro" id="IPR038898">
    <property type="entry name" value="BROX"/>
</dbReference>
<dbReference type="Proteomes" id="UP001374579">
    <property type="component" value="Unassembled WGS sequence"/>
</dbReference>
<protein>
    <recommendedName>
        <fullName evidence="3">BRO1 domain-containing protein</fullName>
    </recommendedName>
</protein>
<keyword evidence="5" id="KW-1185">Reference proteome</keyword>
<dbReference type="PROSITE" id="PS51180">
    <property type="entry name" value="BRO1"/>
    <property type="match status" value="1"/>
</dbReference>
<dbReference type="Pfam" id="PF03097">
    <property type="entry name" value="BRO1"/>
    <property type="match status" value="1"/>
</dbReference>
<comment type="caution">
    <text evidence="4">The sequence shown here is derived from an EMBL/GenBank/DDBJ whole genome shotgun (WGS) entry which is preliminary data.</text>
</comment>
<comment type="similarity">
    <text evidence="1">Belongs to the BROX family.</text>
</comment>
<dbReference type="EMBL" id="JBAMIC010000008">
    <property type="protein sequence ID" value="KAK7105081.1"/>
    <property type="molecule type" value="Genomic_DNA"/>
</dbReference>
<dbReference type="Gene3D" id="1.25.40.280">
    <property type="entry name" value="alix/aip1 like domains"/>
    <property type="match status" value="1"/>
</dbReference>
<dbReference type="InterPro" id="IPR038499">
    <property type="entry name" value="BRO1_sf"/>
</dbReference>
<evidence type="ECO:0000313" key="4">
    <source>
        <dbReference type="EMBL" id="KAK7105081.1"/>
    </source>
</evidence>
<dbReference type="PANTHER" id="PTHR23032:SF13">
    <property type="entry name" value="BRO1 DOMAIN-CONTAINING PROTEIN BROX"/>
    <property type="match status" value="1"/>
</dbReference>
<dbReference type="PANTHER" id="PTHR23032">
    <property type="entry name" value="BRO1 DOMAIN-CONTAINING PROTEIN BROX"/>
    <property type="match status" value="1"/>
</dbReference>
<evidence type="ECO:0000313" key="5">
    <source>
        <dbReference type="Proteomes" id="UP001374579"/>
    </source>
</evidence>
<reference evidence="4 5" key="1">
    <citation type="submission" date="2024-02" db="EMBL/GenBank/DDBJ databases">
        <title>Chromosome-scale genome assembly of the rough periwinkle Littorina saxatilis.</title>
        <authorList>
            <person name="De Jode A."/>
            <person name="Faria R."/>
            <person name="Formenti G."/>
            <person name="Sims Y."/>
            <person name="Smith T.P."/>
            <person name="Tracey A."/>
            <person name="Wood J.M.D."/>
            <person name="Zagrodzka Z.B."/>
            <person name="Johannesson K."/>
            <person name="Butlin R.K."/>
            <person name="Leder E.H."/>
        </authorList>
    </citation>
    <scope>NUCLEOTIDE SEQUENCE [LARGE SCALE GENOMIC DNA]</scope>
    <source>
        <strain evidence="4">Snail1</strain>
        <tissue evidence="4">Muscle</tissue>
    </source>
</reference>
<feature type="compositionally biased region" description="Basic and acidic residues" evidence="2">
    <location>
        <begin position="386"/>
        <end position="411"/>
    </location>
</feature>
<evidence type="ECO:0000259" key="3">
    <source>
        <dbReference type="PROSITE" id="PS51180"/>
    </source>
</evidence>
<gene>
    <name evidence="4" type="ORF">V1264_019697</name>
</gene>
<evidence type="ECO:0000256" key="2">
    <source>
        <dbReference type="SAM" id="MobiDB-lite"/>
    </source>
</evidence>
<feature type="domain" description="BRO1" evidence="3">
    <location>
        <begin position="1"/>
        <end position="419"/>
    </location>
</feature>
<dbReference type="InterPro" id="IPR004328">
    <property type="entry name" value="BRO1_dom"/>
</dbReference>
<organism evidence="4 5">
    <name type="scientific">Littorina saxatilis</name>
    <dbReference type="NCBI Taxonomy" id="31220"/>
    <lineage>
        <taxon>Eukaryota</taxon>
        <taxon>Metazoa</taxon>
        <taxon>Spiralia</taxon>
        <taxon>Lophotrochozoa</taxon>
        <taxon>Mollusca</taxon>
        <taxon>Gastropoda</taxon>
        <taxon>Caenogastropoda</taxon>
        <taxon>Littorinimorpha</taxon>
        <taxon>Littorinoidea</taxon>
        <taxon>Littorinidae</taxon>
        <taxon>Littorina</taxon>
    </lineage>
</organism>
<accession>A0AAN9BH52</accession>